<comment type="similarity">
    <text evidence="1">Belongs to the GST superfamily. NadH family.</text>
</comment>
<dbReference type="Pfam" id="PF01323">
    <property type="entry name" value="DSBA"/>
    <property type="match status" value="1"/>
</dbReference>
<evidence type="ECO:0000259" key="3">
    <source>
        <dbReference type="Pfam" id="PF01323"/>
    </source>
</evidence>
<dbReference type="InterPro" id="IPR036249">
    <property type="entry name" value="Thioredoxin-like_sf"/>
</dbReference>
<dbReference type="EC" id="5.99.1.4" evidence="1"/>
<dbReference type="GO" id="GO:0006749">
    <property type="term" value="P:glutathione metabolic process"/>
    <property type="evidence" value="ECO:0007669"/>
    <property type="project" value="TreeGrafter"/>
</dbReference>
<feature type="domain" description="DSBA-like thioredoxin" evidence="3">
    <location>
        <begin position="6"/>
        <end position="197"/>
    </location>
</feature>
<feature type="active site" description="Nucleophile" evidence="2">
    <location>
        <position position="12"/>
    </location>
</feature>
<dbReference type="GO" id="GO:0004602">
    <property type="term" value="F:glutathione peroxidase activity"/>
    <property type="evidence" value="ECO:0007669"/>
    <property type="project" value="TreeGrafter"/>
</dbReference>
<dbReference type="InterPro" id="IPR044087">
    <property type="entry name" value="NahD-like"/>
</dbReference>
<evidence type="ECO:0000313" key="4">
    <source>
        <dbReference type="EMBL" id="TCO08935.1"/>
    </source>
</evidence>
<organism evidence="4 5">
    <name type="scientific">Camelimonas lactis</name>
    <dbReference type="NCBI Taxonomy" id="659006"/>
    <lineage>
        <taxon>Bacteria</taxon>
        <taxon>Pseudomonadati</taxon>
        <taxon>Pseudomonadota</taxon>
        <taxon>Alphaproteobacteria</taxon>
        <taxon>Hyphomicrobiales</taxon>
        <taxon>Chelatococcaceae</taxon>
        <taxon>Camelimonas</taxon>
    </lineage>
</organism>
<name>A0A4R2GKC7_9HYPH</name>
<dbReference type="SUPFAM" id="SSF52833">
    <property type="entry name" value="Thioredoxin-like"/>
    <property type="match status" value="1"/>
</dbReference>
<dbReference type="PIRSF" id="PIRSF006386">
    <property type="entry name" value="HCCAis_GSTk"/>
    <property type="match status" value="1"/>
</dbReference>
<dbReference type="AlphaFoldDB" id="A0A4R2GKC7"/>
<dbReference type="InterPro" id="IPR014440">
    <property type="entry name" value="HCCAis_GSTk"/>
</dbReference>
<keyword evidence="5" id="KW-1185">Reference proteome</keyword>
<dbReference type="Proteomes" id="UP000294881">
    <property type="component" value="Unassembled WGS sequence"/>
</dbReference>
<gene>
    <name evidence="4" type="ORF">EV666_1205</name>
</gene>
<dbReference type="CDD" id="cd03022">
    <property type="entry name" value="DsbA_HCCA_Iso"/>
    <property type="match status" value="1"/>
</dbReference>
<dbReference type="InterPro" id="IPR051924">
    <property type="entry name" value="GST_Kappa/NadH"/>
</dbReference>
<dbReference type="GO" id="GO:0018845">
    <property type="term" value="F:2-hydroxychromene-2-carboxylate isomerase activity"/>
    <property type="evidence" value="ECO:0007669"/>
    <property type="project" value="UniProtKB-UniRule"/>
</dbReference>
<proteinExistence type="inferred from homology"/>
<dbReference type="GO" id="GO:0004364">
    <property type="term" value="F:glutathione transferase activity"/>
    <property type="evidence" value="ECO:0007669"/>
    <property type="project" value="TreeGrafter"/>
</dbReference>
<dbReference type="RefSeq" id="WP_132010448.1">
    <property type="nucleotide sequence ID" value="NZ_JBHUNN010000002.1"/>
</dbReference>
<dbReference type="OrthoDB" id="5244108at2"/>
<dbReference type="InterPro" id="IPR001853">
    <property type="entry name" value="DSBA-like_thioredoxin_dom"/>
</dbReference>
<evidence type="ECO:0000313" key="5">
    <source>
        <dbReference type="Proteomes" id="UP000294881"/>
    </source>
</evidence>
<protein>
    <recommendedName>
        <fullName evidence="1">2-hydroxychromene-2-carboxylate isomerase</fullName>
        <ecNumber evidence="1">5.99.1.4</ecNumber>
    </recommendedName>
</protein>
<dbReference type="EMBL" id="SLWL01000020">
    <property type="protein sequence ID" value="TCO08935.1"/>
    <property type="molecule type" value="Genomic_DNA"/>
</dbReference>
<evidence type="ECO:0000256" key="2">
    <source>
        <dbReference type="PIRSR" id="PIRSR006386-1"/>
    </source>
</evidence>
<sequence length="209" mass="23656">MTSPEFLFDFGSPNAWLSHLVLPDIEARTGVKFSYQPVLLGGIFRATGNRSPAEAYANIRNKMAYEHLEMERFIRRHGVTRFRFNPYFPVNTLQLMRGAVAAQREDVFAPYVEAVFSAMWEHPRKMDDPEVFRAALTDAGLPAERLLRLAADQDVKDELLAKTNQAVERGVFGIPSFFVGDELYFGKDRLRDVEEEILRRQNAGAGAAA</sequence>
<reference evidence="4 5" key="1">
    <citation type="submission" date="2019-03" db="EMBL/GenBank/DDBJ databases">
        <title>Genomic Encyclopedia of Type Strains, Phase IV (KMG-IV): sequencing the most valuable type-strain genomes for metagenomic binning, comparative biology and taxonomic classification.</title>
        <authorList>
            <person name="Goeker M."/>
        </authorList>
    </citation>
    <scope>NUCLEOTIDE SEQUENCE [LARGE SCALE GENOMIC DNA]</scope>
    <source>
        <strain evidence="4 5">DSM 22958</strain>
    </source>
</reference>
<dbReference type="PANTHER" id="PTHR42943">
    <property type="entry name" value="GLUTATHIONE S-TRANSFERASE KAPPA"/>
    <property type="match status" value="1"/>
</dbReference>
<comment type="catalytic activity">
    <reaction evidence="1">
        <text>2-hydroxychromene-2-carboxylate = (3E)-4-(2-hydroxyphenyl)-2-oxobut-3-enoate</text>
        <dbReference type="Rhea" id="RHEA:27401"/>
        <dbReference type="ChEBI" id="CHEBI:59350"/>
        <dbReference type="ChEBI" id="CHEBI:59353"/>
        <dbReference type="EC" id="5.99.1.4"/>
    </reaction>
</comment>
<comment type="caution">
    <text evidence="4">The sequence shown here is derived from an EMBL/GenBank/DDBJ whole genome shotgun (WGS) entry which is preliminary data.</text>
</comment>
<evidence type="ECO:0000256" key="1">
    <source>
        <dbReference type="PIRNR" id="PIRNR006386"/>
    </source>
</evidence>
<dbReference type="Gene3D" id="3.40.30.10">
    <property type="entry name" value="Glutaredoxin"/>
    <property type="match status" value="1"/>
</dbReference>
<dbReference type="PANTHER" id="PTHR42943:SF2">
    <property type="entry name" value="GLUTATHIONE S-TRANSFERASE KAPPA 1"/>
    <property type="match status" value="1"/>
</dbReference>
<dbReference type="GO" id="GO:1901170">
    <property type="term" value="P:naphthalene catabolic process"/>
    <property type="evidence" value="ECO:0007669"/>
    <property type="project" value="InterPro"/>
</dbReference>
<keyword evidence="1 4" id="KW-0413">Isomerase</keyword>
<accession>A0A4R2GKC7</accession>